<dbReference type="GO" id="GO:0016491">
    <property type="term" value="F:oxidoreductase activity"/>
    <property type="evidence" value="ECO:0007669"/>
    <property type="project" value="InterPro"/>
</dbReference>
<keyword evidence="3" id="KW-1185">Reference proteome</keyword>
<dbReference type="Gene3D" id="3.40.30.10">
    <property type="entry name" value="Glutaredoxin"/>
    <property type="match status" value="1"/>
</dbReference>
<protein>
    <submittedName>
        <fullName evidence="2">TlpA family protein disulfide reductase</fullName>
    </submittedName>
</protein>
<dbReference type="CDD" id="cd02966">
    <property type="entry name" value="TlpA_like_family"/>
    <property type="match status" value="1"/>
</dbReference>
<organism evidence="2 3">
    <name type="scientific">Flammeovirga agarivorans</name>
    <dbReference type="NCBI Taxonomy" id="2726742"/>
    <lineage>
        <taxon>Bacteria</taxon>
        <taxon>Pseudomonadati</taxon>
        <taxon>Bacteroidota</taxon>
        <taxon>Cytophagia</taxon>
        <taxon>Cytophagales</taxon>
        <taxon>Flammeovirgaceae</taxon>
        <taxon>Flammeovirga</taxon>
    </lineage>
</organism>
<dbReference type="InterPro" id="IPR050553">
    <property type="entry name" value="Thioredoxin_ResA/DsbE_sf"/>
</dbReference>
<dbReference type="AlphaFoldDB" id="A0A7X8SMF6"/>
<evidence type="ECO:0000259" key="1">
    <source>
        <dbReference type="PROSITE" id="PS51352"/>
    </source>
</evidence>
<evidence type="ECO:0000313" key="3">
    <source>
        <dbReference type="Proteomes" id="UP000585050"/>
    </source>
</evidence>
<dbReference type="InterPro" id="IPR013740">
    <property type="entry name" value="Redoxin"/>
</dbReference>
<dbReference type="SUPFAM" id="SSF52833">
    <property type="entry name" value="Thioredoxin-like"/>
    <property type="match status" value="1"/>
</dbReference>
<comment type="caution">
    <text evidence="2">The sequence shown here is derived from an EMBL/GenBank/DDBJ whole genome shotgun (WGS) entry which is preliminary data.</text>
</comment>
<proteinExistence type="predicted"/>
<dbReference type="EMBL" id="JABAIL010000005">
    <property type="protein sequence ID" value="NLR92827.1"/>
    <property type="molecule type" value="Genomic_DNA"/>
</dbReference>
<gene>
    <name evidence="2" type="ORF">HGP29_16540</name>
</gene>
<feature type="domain" description="Thioredoxin" evidence="1">
    <location>
        <begin position="29"/>
        <end position="187"/>
    </location>
</feature>
<reference evidence="2 3" key="1">
    <citation type="submission" date="2020-04" db="EMBL/GenBank/DDBJ databases">
        <title>Flammeovirga sp. SR4, a novel species isolated from seawater.</title>
        <authorList>
            <person name="Wang X."/>
        </authorList>
    </citation>
    <scope>NUCLEOTIDE SEQUENCE [LARGE SCALE GENOMIC DNA]</scope>
    <source>
        <strain evidence="2 3">SR4</strain>
    </source>
</reference>
<dbReference type="InterPro" id="IPR036249">
    <property type="entry name" value="Thioredoxin-like_sf"/>
</dbReference>
<sequence length="187" mass="21437">MLRELKSWGFLAIIFGGLYITGLHTEASALLQRVILATGLRNADTDGHVSGKADYSWKMLEWNTQKQIQLSDFKGKTVFINVWASWCPPCIAEMPSIQSLYDQLKNNEDVVFIMLNIDENKEKANKFLKRKNYTFPIYERNSPTPEIFQSRSIPVTFVINKQGEIIYSHKGIANYDSQSFVNMLTSD</sequence>
<dbReference type="Pfam" id="PF08534">
    <property type="entry name" value="Redoxin"/>
    <property type="match status" value="1"/>
</dbReference>
<dbReference type="PANTHER" id="PTHR42852">
    <property type="entry name" value="THIOL:DISULFIDE INTERCHANGE PROTEIN DSBE"/>
    <property type="match status" value="1"/>
</dbReference>
<dbReference type="PROSITE" id="PS51352">
    <property type="entry name" value="THIOREDOXIN_2"/>
    <property type="match status" value="1"/>
</dbReference>
<accession>A0A7X8SMF6</accession>
<evidence type="ECO:0000313" key="2">
    <source>
        <dbReference type="EMBL" id="NLR92827.1"/>
    </source>
</evidence>
<dbReference type="Proteomes" id="UP000585050">
    <property type="component" value="Unassembled WGS sequence"/>
</dbReference>
<dbReference type="InterPro" id="IPR013766">
    <property type="entry name" value="Thioredoxin_domain"/>
</dbReference>
<dbReference type="PANTHER" id="PTHR42852:SF17">
    <property type="entry name" value="THIOREDOXIN-LIKE PROTEIN HI_1115"/>
    <property type="match status" value="1"/>
</dbReference>
<name>A0A7X8SMF6_9BACT</name>